<protein>
    <recommendedName>
        <fullName evidence="1">DUF397 domain-containing protein</fullName>
    </recommendedName>
</protein>
<accession>A0A841E0J4</accession>
<keyword evidence="3" id="KW-1185">Reference proteome</keyword>
<dbReference type="Pfam" id="PF04149">
    <property type="entry name" value="DUF397"/>
    <property type="match status" value="1"/>
</dbReference>
<reference evidence="2 3" key="1">
    <citation type="submission" date="2020-08" db="EMBL/GenBank/DDBJ databases">
        <title>Sequencing the genomes of 1000 actinobacteria strains.</title>
        <authorList>
            <person name="Klenk H.-P."/>
        </authorList>
    </citation>
    <scope>NUCLEOTIDE SEQUENCE [LARGE SCALE GENOMIC DNA]</scope>
    <source>
        <strain evidence="2 3">DSM 44593</strain>
    </source>
</reference>
<dbReference type="Proteomes" id="UP000578077">
    <property type="component" value="Unassembled WGS sequence"/>
</dbReference>
<evidence type="ECO:0000259" key="1">
    <source>
        <dbReference type="Pfam" id="PF04149"/>
    </source>
</evidence>
<dbReference type="EMBL" id="JACHLY010000001">
    <property type="protein sequence ID" value="MBB5996576.1"/>
    <property type="molecule type" value="Genomic_DNA"/>
</dbReference>
<dbReference type="InterPro" id="IPR007278">
    <property type="entry name" value="DUF397"/>
</dbReference>
<name>A0A841E0J4_9ACTN</name>
<evidence type="ECO:0000313" key="2">
    <source>
        <dbReference type="EMBL" id="MBB5996576.1"/>
    </source>
</evidence>
<comment type="caution">
    <text evidence="2">The sequence shown here is derived from an EMBL/GenBank/DDBJ whole genome shotgun (WGS) entry which is preliminary data.</text>
</comment>
<evidence type="ECO:0000313" key="3">
    <source>
        <dbReference type="Proteomes" id="UP000578077"/>
    </source>
</evidence>
<feature type="domain" description="DUF397" evidence="1">
    <location>
        <begin position="3"/>
        <end position="54"/>
    </location>
</feature>
<sequence>MSDWHTSSYSPNGSNCVEVRETPETVDVRDTQNRAVGHLTFDAAEWTAFLDEVRSGRL</sequence>
<dbReference type="RefSeq" id="WP_184632816.1">
    <property type="nucleotide sequence ID" value="NZ_BAABKT010000006.1"/>
</dbReference>
<organism evidence="2 3">
    <name type="scientific">Streptomonospora salina</name>
    <dbReference type="NCBI Taxonomy" id="104205"/>
    <lineage>
        <taxon>Bacteria</taxon>
        <taxon>Bacillati</taxon>
        <taxon>Actinomycetota</taxon>
        <taxon>Actinomycetes</taxon>
        <taxon>Streptosporangiales</taxon>
        <taxon>Nocardiopsidaceae</taxon>
        <taxon>Streptomonospora</taxon>
    </lineage>
</organism>
<gene>
    <name evidence="2" type="ORF">HNR25_000327</name>
</gene>
<dbReference type="AlphaFoldDB" id="A0A841E0J4"/>
<proteinExistence type="predicted"/>